<organism evidence="1">
    <name type="scientific">Arundo donax</name>
    <name type="common">Giant reed</name>
    <name type="synonym">Donax arundinaceus</name>
    <dbReference type="NCBI Taxonomy" id="35708"/>
    <lineage>
        <taxon>Eukaryota</taxon>
        <taxon>Viridiplantae</taxon>
        <taxon>Streptophyta</taxon>
        <taxon>Embryophyta</taxon>
        <taxon>Tracheophyta</taxon>
        <taxon>Spermatophyta</taxon>
        <taxon>Magnoliopsida</taxon>
        <taxon>Liliopsida</taxon>
        <taxon>Poales</taxon>
        <taxon>Poaceae</taxon>
        <taxon>PACMAD clade</taxon>
        <taxon>Arundinoideae</taxon>
        <taxon>Arundineae</taxon>
        <taxon>Arundo</taxon>
    </lineage>
</organism>
<evidence type="ECO:0000313" key="1">
    <source>
        <dbReference type="EMBL" id="JAE14453.1"/>
    </source>
</evidence>
<name>A0A0A9G1F6_ARUDO</name>
<accession>A0A0A9G1F6</accession>
<sequence length="71" mass="7873">MILSLLQLSVNILQYNKMKFRSQASFQGQHNSCTAGSSQELIGMYKTVVEQELLCCVGHANQGNKVEQHGC</sequence>
<reference evidence="1" key="2">
    <citation type="journal article" date="2015" name="Data Brief">
        <title>Shoot transcriptome of the giant reed, Arundo donax.</title>
        <authorList>
            <person name="Barrero R.A."/>
            <person name="Guerrero F.D."/>
            <person name="Moolhuijzen P."/>
            <person name="Goolsby J.A."/>
            <person name="Tidwell J."/>
            <person name="Bellgard S.E."/>
            <person name="Bellgard M.I."/>
        </authorList>
    </citation>
    <scope>NUCLEOTIDE SEQUENCE</scope>
    <source>
        <tissue evidence="1">Shoot tissue taken approximately 20 cm above the soil surface</tissue>
    </source>
</reference>
<dbReference type="EMBL" id="GBRH01183443">
    <property type="protein sequence ID" value="JAE14453.1"/>
    <property type="molecule type" value="Transcribed_RNA"/>
</dbReference>
<protein>
    <submittedName>
        <fullName evidence="1">Uncharacterized protein</fullName>
    </submittedName>
</protein>
<proteinExistence type="predicted"/>
<dbReference type="AlphaFoldDB" id="A0A0A9G1F6"/>
<reference evidence="1" key="1">
    <citation type="submission" date="2014-09" db="EMBL/GenBank/DDBJ databases">
        <authorList>
            <person name="Magalhaes I.L.F."/>
            <person name="Oliveira U."/>
            <person name="Santos F.R."/>
            <person name="Vidigal T.H.D.A."/>
            <person name="Brescovit A.D."/>
            <person name="Santos A.J."/>
        </authorList>
    </citation>
    <scope>NUCLEOTIDE SEQUENCE</scope>
    <source>
        <tissue evidence="1">Shoot tissue taken approximately 20 cm above the soil surface</tissue>
    </source>
</reference>